<dbReference type="EMBL" id="KK198758">
    <property type="protein sequence ID" value="KCW66365.1"/>
    <property type="molecule type" value="Genomic_DNA"/>
</dbReference>
<name>A0A059BKZ4_EUCGR</name>
<dbReference type="PANTHER" id="PTHR12411">
    <property type="entry name" value="CYSTEINE PROTEASE FAMILY C1-RELATED"/>
    <property type="match status" value="1"/>
</dbReference>
<dbReference type="PROSITE" id="PS00139">
    <property type="entry name" value="THIOL_PROTEASE_CYS"/>
    <property type="match status" value="1"/>
</dbReference>
<accession>A0A059BKZ4</accession>
<dbReference type="AlphaFoldDB" id="A0A059BKZ4"/>
<dbReference type="PRINTS" id="PR00705">
    <property type="entry name" value="PAPAIN"/>
</dbReference>
<dbReference type="Gene3D" id="3.90.70.10">
    <property type="entry name" value="Cysteine proteinases"/>
    <property type="match status" value="1"/>
</dbReference>
<dbReference type="InterPro" id="IPR013128">
    <property type="entry name" value="Peptidase_C1A"/>
</dbReference>
<dbReference type="Gramene" id="KCW66365">
    <property type="protein sequence ID" value="KCW66365"/>
    <property type="gene ID" value="EUGRSUZ_F00185"/>
</dbReference>
<dbReference type="InterPro" id="IPR038765">
    <property type="entry name" value="Papain-like_cys_pep_sf"/>
</dbReference>
<feature type="domain" description="Peptidase C1A papain C-terminal" evidence="6">
    <location>
        <begin position="39"/>
        <end position="223"/>
    </location>
</feature>
<dbReference type="PROSITE" id="PS00640">
    <property type="entry name" value="THIOL_PROTEASE_ASN"/>
    <property type="match status" value="1"/>
</dbReference>
<keyword evidence="5" id="KW-1015">Disulfide bond</keyword>
<keyword evidence="3" id="KW-0378">Hydrolase</keyword>
<organism evidence="7">
    <name type="scientific">Eucalyptus grandis</name>
    <name type="common">Flooded gum</name>
    <dbReference type="NCBI Taxonomy" id="71139"/>
    <lineage>
        <taxon>Eukaryota</taxon>
        <taxon>Viridiplantae</taxon>
        <taxon>Streptophyta</taxon>
        <taxon>Embryophyta</taxon>
        <taxon>Tracheophyta</taxon>
        <taxon>Spermatophyta</taxon>
        <taxon>Magnoliopsida</taxon>
        <taxon>eudicotyledons</taxon>
        <taxon>Gunneridae</taxon>
        <taxon>Pentapetalae</taxon>
        <taxon>rosids</taxon>
        <taxon>malvids</taxon>
        <taxon>Myrtales</taxon>
        <taxon>Myrtaceae</taxon>
        <taxon>Myrtoideae</taxon>
        <taxon>Eucalypteae</taxon>
        <taxon>Eucalyptus</taxon>
    </lineage>
</organism>
<sequence length="223" mass="24215">MTIEEFQSMYTGPSLAPQCGATANTSRSSRRSYKSFSNLPESVDLRKEGAIRVKNQGACGCCWAFSAVAVAAVEGIHKIVTGDLIPLSEQDLVDCDLHSRGCTSGFVSSAFQNIIKNGGIGSEENYPERVATIDDYKRVPVNNEKALAKAVAHQPVSMSINASDLGFQRYKSGIYAGPCGTMLTHSVAVVSYGTENGEDYWIVKNSWGSKWGEQGYGRMKQRH</sequence>
<keyword evidence="2" id="KW-0645">Protease</keyword>
<dbReference type="OMA" id="SCANETN"/>
<evidence type="ECO:0000256" key="5">
    <source>
        <dbReference type="ARBA" id="ARBA00023157"/>
    </source>
</evidence>
<dbReference type="MEROPS" id="C01.096"/>
<dbReference type="InterPro" id="IPR000169">
    <property type="entry name" value="Pept_cys_AS"/>
</dbReference>
<dbReference type="CDD" id="cd02248">
    <property type="entry name" value="Peptidase_C1A"/>
    <property type="match status" value="1"/>
</dbReference>
<comment type="similarity">
    <text evidence="1">Belongs to the peptidase C1 family.</text>
</comment>
<reference evidence="7" key="1">
    <citation type="submission" date="2013-07" db="EMBL/GenBank/DDBJ databases">
        <title>The genome of Eucalyptus grandis.</title>
        <authorList>
            <person name="Schmutz J."/>
            <person name="Hayes R."/>
            <person name="Myburg A."/>
            <person name="Tuskan G."/>
            <person name="Grattapaglia D."/>
            <person name="Rokhsar D.S."/>
        </authorList>
    </citation>
    <scope>NUCLEOTIDE SEQUENCE</scope>
    <source>
        <tissue evidence="7">Leaf extractions</tissue>
    </source>
</reference>
<dbReference type="GO" id="GO:0005764">
    <property type="term" value="C:lysosome"/>
    <property type="evidence" value="ECO:0000318"/>
    <property type="project" value="GO_Central"/>
</dbReference>
<dbReference type="InterPro" id="IPR039417">
    <property type="entry name" value="Peptidase_C1A_papain-like"/>
</dbReference>
<keyword evidence="4" id="KW-0788">Thiol protease</keyword>
<dbReference type="InParanoid" id="A0A059BKZ4"/>
<evidence type="ECO:0000256" key="3">
    <source>
        <dbReference type="ARBA" id="ARBA00022801"/>
    </source>
</evidence>
<dbReference type="GO" id="GO:0004197">
    <property type="term" value="F:cysteine-type endopeptidase activity"/>
    <property type="evidence" value="ECO:0000318"/>
    <property type="project" value="GO_Central"/>
</dbReference>
<dbReference type="InterPro" id="IPR025661">
    <property type="entry name" value="Pept_asp_AS"/>
</dbReference>
<dbReference type="Pfam" id="PF00112">
    <property type="entry name" value="Peptidase_C1"/>
    <property type="match status" value="1"/>
</dbReference>
<evidence type="ECO:0000256" key="2">
    <source>
        <dbReference type="ARBA" id="ARBA00022670"/>
    </source>
</evidence>
<dbReference type="SMART" id="SM00645">
    <property type="entry name" value="Pept_C1"/>
    <property type="match status" value="1"/>
</dbReference>
<evidence type="ECO:0000256" key="4">
    <source>
        <dbReference type="ARBA" id="ARBA00022807"/>
    </source>
</evidence>
<gene>
    <name evidence="7" type="ORF">EUGRSUZ_F00185</name>
</gene>
<evidence type="ECO:0000259" key="6">
    <source>
        <dbReference type="SMART" id="SM00645"/>
    </source>
</evidence>
<dbReference type="SUPFAM" id="SSF54001">
    <property type="entry name" value="Cysteine proteinases"/>
    <property type="match status" value="1"/>
</dbReference>
<evidence type="ECO:0000313" key="7">
    <source>
        <dbReference type="EMBL" id="KCW66365.1"/>
    </source>
</evidence>
<protein>
    <recommendedName>
        <fullName evidence="6">Peptidase C1A papain C-terminal domain-containing protein</fullName>
    </recommendedName>
</protein>
<proteinExistence type="inferred from homology"/>
<dbReference type="eggNOG" id="KOG1543">
    <property type="taxonomic scope" value="Eukaryota"/>
</dbReference>
<dbReference type="STRING" id="71139.A0A059BKZ4"/>
<evidence type="ECO:0000256" key="1">
    <source>
        <dbReference type="ARBA" id="ARBA00008455"/>
    </source>
</evidence>
<dbReference type="InterPro" id="IPR000668">
    <property type="entry name" value="Peptidase_C1A_C"/>
</dbReference>
<dbReference type="GO" id="GO:0051603">
    <property type="term" value="P:proteolysis involved in protein catabolic process"/>
    <property type="evidence" value="ECO:0000318"/>
    <property type="project" value="GO_Central"/>
</dbReference>
<dbReference type="GO" id="GO:0005615">
    <property type="term" value="C:extracellular space"/>
    <property type="evidence" value="ECO:0000318"/>
    <property type="project" value="GO_Central"/>
</dbReference>